<dbReference type="GO" id="GO:0003700">
    <property type="term" value="F:DNA-binding transcription factor activity"/>
    <property type="evidence" value="ECO:0007669"/>
    <property type="project" value="InterPro"/>
</dbReference>
<dbReference type="AlphaFoldDB" id="A0A3Q9QSU0"/>
<dbReference type="Pfam" id="PF07739">
    <property type="entry name" value="TipAS"/>
    <property type="match status" value="1"/>
</dbReference>
<feature type="domain" description="HTH merR-type" evidence="3">
    <location>
        <begin position="7"/>
        <end position="76"/>
    </location>
</feature>
<dbReference type="PANTHER" id="PTHR30204:SF90">
    <property type="entry name" value="HTH-TYPE TRANSCRIPTIONAL ACTIVATOR MTA"/>
    <property type="match status" value="1"/>
</dbReference>
<dbReference type="EMBL" id="CP022572">
    <property type="protein sequence ID" value="AZU62394.1"/>
    <property type="molecule type" value="Genomic_DNA"/>
</dbReference>
<dbReference type="PRINTS" id="PR00040">
    <property type="entry name" value="HTHMERR"/>
</dbReference>
<dbReference type="OrthoDB" id="1894615at2"/>
<evidence type="ECO:0000259" key="3">
    <source>
        <dbReference type="PROSITE" id="PS50937"/>
    </source>
</evidence>
<dbReference type="SUPFAM" id="SSF46955">
    <property type="entry name" value="Putative DNA-binding domain"/>
    <property type="match status" value="1"/>
</dbReference>
<dbReference type="CDD" id="cd04788">
    <property type="entry name" value="HTH_NolA-AlbR"/>
    <property type="match status" value="1"/>
</dbReference>
<dbReference type="Gene3D" id="1.10.1660.10">
    <property type="match status" value="1"/>
</dbReference>
<dbReference type="GO" id="GO:0003677">
    <property type="term" value="F:DNA binding"/>
    <property type="evidence" value="ECO:0007669"/>
    <property type="project" value="UniProtKB-KW"/>
</dbReference>
<dbReference type="InterPro" id="IPR009061">
    <property type="entry name" value="DNA-bd_dom_put_sf"/>
</dbReference>
<keyword evidence="5" id="KW-1185">Reference proteome</keyword>
<accession>A0A3Q9QSU0</accession>
<evidence type="ECO:0000313" key="4">
    <source>
        <dbReference type="EMBL" id="AZU62394.1"/>
    </source>
</evidence>
<evidence type="ECO:0000256" key="1">
    <source>
        <dbReference type="ARBA" id="ARBA00023125"/>
    </source>
</evidence>
<name>A0A3Q9QSU0_9BACI</name>
<dbReference type="Pfam" id="PF13411">
    <property type="entry name" value="MerR_1"/>
    <property type="match status" value="1"/>
</dbReference>
<dbReference type="PANTHER" id="PTHR30204">
    <property type="entry name" value="REDOX-CYCLING DRUG-SENSING TRANSCRIPTIONAL ACTIVATOR SOXR"/>
    <property type="match status" value="1"/>
</dbReference>
<dbReference type="PROSITE" id="PS50937">
    <property type="entry name" value="HTH_MERR_2"/>
    <property type="match status" value="1"/>
</dbReference>
<dbReference type="STRING" id="1193713.GCA_001636315_05348"/>
<dbReference type="InterPro" id="IPR012925">
    <property type="entry name" value="TipAS_dom"/>
</dbReference>
<gene>
    <name evidence="4" type="ORF">CHR53_14520</name>
</gene>
<keyword evidence="1" id="KW-0238">DNA-binding</keyword>
<dbReference type="InterPro" id="IPR047057">
    <property type="entry name" value="MerR_fam"/>
</dbReference>
<proteinExistence type="predicted"/>
<keyword evidence="2" id="KW-0175">Coiled coil</keyword>
<organism evidence="4 5">
    <name type="scientific">Neobacillus mesonae</name>
    <dbReference type="NCBI Taxonomy" id="1193713"/>
    <lineage>
        <taxon>Bacteria</taxon>
        <taxon>Bacillati</taxon>
        <taxon>Bacillota</taxon>
        <taxon>Bacilli</taxon>
        <taxon>Bacillales</taxon>
        <taxon>Bacillaceae</taxon>
        <taxon>Neobacillus</taxon>
    </lineage>
</organism>
<dbReference type="InterPro" id="IPR000551">
    <property type="entry name" value="MerR-type_HTH_dom"/>
</dbReference>
<dbReference type="KEGG" id="nmk:CHR53_14520"/>
<sequence length="243" mass="28267">MIMDKSTWKIGELAKLTGLTVRTLHHYDQIGLLPPSQVSDSGHRIYSESDIRKLQQIISLKQLGFSLEEIKEIIEKQSLNCVQVIRMQLQKVRKQIELQEELYSRLESIYTLLNSQKDVSANQFIKLIEVINMVEKYFSQEQLDKMKSQTDNISAEEKEQIESQWSKLVADIRAELEKNTPTENPKVMELAKKWKSLMDKFTAGDQEIVKSAERFHLENPNNPLQYGIDGDLYKYIKEAMSKI</sequence>
<reference evidence="4 5" key="1">
    <citation type="submission" date="2017-07" db="EMBL/GenBank/DDBJ databases">
        <title>The complete genome sequence of Bacillus mesonae strain H20-5, an efficient strain improving plant abiotic stress resistance.</title>
        <authorList>
            <person name="Kim S.Y."/>
            <person name="Song H."/>
            <person name="Sang M.K."/>
            <person name="Weon H.-Y."/>
            <person name="Song J."/>
        </authorList>
    </citation>
    <scope>NUCLEOTIDE SEQUENCE [LARGE SCALE GENOMIC DNA]</scope>
    <source>
        <strain evidence="4 5">H20-5</strain>
    </source>
</reference>
<evidence type="ECO:0000256" key="2">
    <source>
        <dbReference type="SAM" id="Coils"/>
    </source>
</evidence>
<protein>
    <submittedName>
        <fullName evidence="4">Transcriptional regulator, MerR</fullName>
    </submittedName>
</protein>
<evidence type="ECO:0000313" key="5">
    <source>
        <dbReference type="Proteomes" id="UP000282892"/>
    </source>
</evidence>
<dbReference type="Proteomes" id="UP000282892">
    <property type="component" value="Chromosome"/>
</dbReference>
<feature type="coiled-coil region" evidence="2">
    <location>
        <begin position="82"/>
        <end position="109"/>
    </location>
</feature>
<dbReference type="SMART" id="SM00422">
    <property type="entry name" value="HTH_MERR"/>
    <property type="match status" value="1"/>
</dbReference>
<dbReference type="PROSITE" id="PS00552">
    <property type="entry name" value="HTH_MERR_1"/>
    <property type="match status" value="1"/>
</dbReference>